<dbReference type="InterPro" id="IPR051524">
    <property type="entry name" value="BHMT"/>
</dbReference>
<keyword evidence="7" id="KW-1185">Reference proteome</keyword>
<dbReference type="GO" id="GO:0032259">
    <property type="term" value="P:methylation"/>
    <property type="evidence" value="ECO:0007669"/>
    <property type="project" value="UniProtKB-KW"/>
</dbReference>
<name>A0A212CUV5_CEREH</name>
<proteinExistence type="predicted"/>
<dbReference type="Pfam" id="PF02574">
    <property type="entry name" value="S-methyl_trans"/>
    <property type="match status" value="1"/>
</dbReference>
<evidence type="ECO:0000256" key="3">
    <source>
        <dbReference type="ARBA" id="ARBA00034478"/>
    </source>
</evidence>
<evidence type="ECO:0000256" key="4">
    <source>
        <dbReference type="PROSITE-ProRule" id="PRU00333"/>
    </source>
</evidence>
<evidence type="ECO:0000313" key="6">
    <source>
        <dbReference type="EMBL" id="OWK09756.1"/>
    </source>
</evidence>
<evidence type="ECO:0000256" key="2">
    <source>
        <dbReference type="ARBA" id="ARBA00022679"/>
    </source>
</evidence>
<dbReference type="OrthoDB" id="261426at2759"/>
<dbReference type="InterPro" id="IPR003726">
    <property type="entry name" value="HCY_dom"/>
</dbReference>
<comment type="caution">
    <text evidence="6">The sequence shown here is derived from an EMBL/GenBank/DDBJ whole genome shotgun (WGS) entry which is preliminary data.</text>
</comment>
<dbReference type="PANTHER" id="PTHR46120">
    <property type="entry name" value="BETAINE--HOMOCYSTEINE S-METHYLTRANSFERASE 1"/>
    <property type="match status" value="1"/>
</dbReference>
<dbReference type="GO" id="GO:0005829">
    <property type="term" value="C:cytosol"/>
    <property type="evidence" value="ECO:0007669"/>
    <property type="project" value="TreeGrafter"/>
</dbReference>
<dbReference type="PROSITE" id="PS50970">
    <property type="entry name" value="HCY"/>
    <property type="match status" value="1"/>
</dbReference>
<organism evidence="6 7">
    <name type="scientific">Cervus elaphus hippelaphus</name>
    <name type="common">European red deer</name>
    <dbReference type="NCBI Taxonomy" id="46360"/>
    <lineage>
        <taxon>Eukaryota</taxon>
        <taxon>Metazoa</taxon>
        <taxon>Chordata</taxon>
        <taxon>Craniata</taxon>
        <taxon>Vertebrata</taxon>
        <taxon>Euteleostomi</taxon>
        <taxon>Mammalia</taxon>
        <taxon>Eutheria</taxon>
        <taxon>Laurasiatheria</taxon>
        <taxon>Artiodactyla</taxon>
        <taxon>Ruminantia</taxon>
        <taxon>Pecora</taxon>
        <taxon>Cervidae</taxon>
        <taxon>Cervinae</taxon>
        <taxon>Cervus</taxon>
    </lineage>
</organism>
<gene>
    <name evidence="6" type="ORF">Celaphus_00006638</name>
</gene>
<evidence type="ECO:0000313" key="7">
    <source>
        <dbReference type="Proteomes" id="UP000242450"/>
    </source>
</evidence>
<dbReference type="GO" id="GO:0071267">
    <property type="term" value="P:L-methionine salvage"/>
    <property type="evidence" value="ECO:0007669"/>
    <property type="project" value="TreeGrafter"/>
</dbReference>
<evidence type="ECO:0000259" key="5">
    <source>
        <dbReference type="PROSITE" id="PS50970"/>
    </source>
</evidence>
<sequence length="174" mass="19567">MAPAGGKNAKKGILERLNSGEVIIGDGGFVFALEKRGYVKAGPWTPEAAVEHPEAVRQLHREFLRAGSNVMQTFTFYASEDKLENRGNYVAEKISVTQPRDRPSGFCVFCSPRARKEYWENLRIASGRPYNPSMSKPDAWGVTKGTAELMQQKEATTEQQLRELFEKHKFKSAQ</sequence>
<comment type="pathway">
    <text evidence="3">Amino-acid biosynthesis; L-methionine biosynthesis via de novo pathway.</text>
</comment>
<dbReference type="EMBL" id="MKHE01000012">
    <property type="protein sequence ID" value="OWK09756.1"/>
    <property type="molecule type" value="Genomic_DNA"/>
</dbReference>
<comment type="caution">
    <text evidence="4">Lacks conserved residue(s) required for the propagation of feature annotation.</text>
</comment>
<dbReference type="Proteomes" id="UP000242450">
    <property type="component" value="Chromosome 12"/>
</dbReference>
<evidence type="ECO:0000256" key="1">
    <source>
        <dbReference type="ARBA" id="ARBA00022603"/>
    </source>
</evidence>
<dbReference type="PANTHER" id="PTHR46120:SF1">
    <property type="entry name" value="HCY-BINDING DOMAIN-CONTAINING PROTEIN"/>
    <property type="match status" value="1"/>
</dbReference>
<dbReference type="InterPro" id="IPR036589">
    <property type="entry name" value="HCY_dom_sf"/>
</dbReference>
<keyword evidence="1" id="KW-0489">Methyltransferase</keyword>
<keyword evidence="2" id="KW-0808">Transferase</keyword>
<dbReference type="GO" id="GO:0047150">
    <property type="term" value="F:betaine-homocysteine S-methyltransferase activity"/>
    <property type="evidence" value="ECO:0007669"/>
    <property type="project" value="TreeGrafter"/>
</dbReference>
<reference evidence="6 7" key="1">
    <citation type="journal article" date="2018" name="Mol. Genet. Genomics">
        <title>The red deer Cervus elaphus genome CerEla1.0: sequencing, annotating, genes, and chromosomes.</title>
        <authorList>
            <person name="Bana N.A."/>
            <person name="Nyiri A."/>
            <person name="Nagy J."/>
            <person name="Frank K."/>
            <person name="Nagy T."/>
            <person name="Steger V."/>
            <person name="Schiller M."/>
            <person name="Lakatos P."/>
            <person name="Sugar L."/>
            <person name="Horn P."/>
            <person name="Barta E."/>
            <person name="Orosz L."/>
        </authorList>
    </citation>
    <scope>NUCLEOTIDE SEQUENCE [LARGE SCALE GENOMIC DNA]</scope>
    <source>
        <strain evidence="6">Hungarian</strain>
    </source>
</reference>
<accession>A0A212CUV5</accession>
<dbReference type="SUPFAM" id="SSF82282">
    <property type="entry name" value="Homocysteine S-methyltransferase"/>
    <property type="match status" value="1"/>
</dbReference>
<dbReference type="Gene3D" id="3.20.20.330">
    <property type="entry name" value="Homocysteine-binding-like domain"/>
    <property type="match status" value="2"/>
</dbReference>
<protein>
    <submittedName>
        <fullName evidence="6">BHMT</fullName>
    </submittedName>
</protein>
<feature type="domain" description="Hcy-binding" evidence="5">
    <location>
        <begin position="11"/>
        <end position="174"/>
    </location>
</feature>
<dbReference type="AlphaFoldDB" id="A0A212CUV5"/>